<keyword evidence="5" id="KW-0812">Transmembrane</keyword>
<evidence type="ECO:0000256" key="5">
    <source>
        <dbReference type="SAM" id="Phobius"/>
    </source>
</evidence>
<dbReference type="PANTHER" id="PTHR30055">
    <property type="entry name" value="HTH-TYPE TRANSCRIPTIONAL REGULATOR RUTR"/>
    <property type="match status" value="1"/>
</dbReference>
<name>A0A2H5Y9K2_9CHLR</name>
<feature type="domain" description="HTH tetR-type" evidence="6">
    <location>
        <begin position="8"/>
        <end position="68"/>
    </location>
</feature>
<evidence type="ECO:0000256" key="3">
    <source>
        <dbReference type="ARBA" id="ARBA00023163"/>
    </source>
</evidence>
<dbReference type="PRINTS" id="PR00455">
    <property type="entry name" value="HTHTETR"/>
</dbReference>
<keyword evidence="5" id="KW-1133">Transmembrane helix</keyword>
<dbReference type="InterPro" id="IPR001647">
    <property type="entry name" value="HTH_TetR"/>
</dbReference>
<feature type="DNA-binding region" description="H-T-H motif" evidence="4">
    <location>
        <begin position="31"/>
        <end position="50"/>
    </location>
</feature>
<dbReference type="EMBL" id="BEHY01000106">
    <property type="protein sequence ID" value="GBD10101.1"/>
    <property type="molecule type" value="Genomic_DNA"/>
</dbReference>
<dbReference type="Proteomes" id="UP000236642">
    <property type="component" value="Unassembled WGS sequence"/>
</dbReference>
<keyword evidence="1" id="KW-0805">Transcription regulation</keyword>
<evidence type="ECO:0000256" key="4">
    <source>
        <dbReference type="PROSITE-ProRule" id="PRU00335"/>
    </source>
</evidence>
<dbReference type="Gene3D" id="1.10.357.10">
    <property type="entry name" value="Tetracycline Repressor, domain 2"/>
    <property type="match status" value="1"/>
</dbReference>
<dbReference type="PROSITE" id="PS01081">
    <property type="entry name" value="HTH_TETR_1"/>
    <property type="match status" value="1"/>
</dbReference>
<dbReference type="Pfam" id="PF00440">
    <property type="entry name" value="TetR_N"/>
    <property type="match status" value="1"/>
</dbReference>
<dbReference type="AlphaFoldDB" id="A0A2H5Y9K2"/>
<keyword evidence="3" id="KW-0804">Transcription</keyword>
<dbReference type="PROSITE" id="PS50977">
    <property type="entry name" value="HTH_TETR_2"/>
    <property type="match status" value="1"/>
</dbReference>
<dbReference type="GO" id="GO:0003700">
    <property type="term" value="F:DNA-binding transcription factor activity"/>
    <property type="evidence" value="ECO:0007669"/>
    <property type="project" value="TreeGrafter"/>
</dbReference>
<dbReference type="InterPro" id="IPR036271">
    <property type="entry name" value="Tet_transcr_reg_TetR-rel_C_sf"/>
</dbReference>
<dbReference type="SUPFAM" id="SSF46689">
    <property type="entry name" value="Homeodomain-like"/>
    <property type="match status" value="1"/>
</dbReference>
<dbReference type="Gene3D" id="1.10.10.60">
    <property type="entry name" value="Homeodomain-like"/>
    <property type="match status" value="1"/>
</dbReference>
<dbReference type="InterPro" id="IPR050109">
    <property type="entry name" value="HTH-type_TetR-like_transc_reg"/>
</dbReference>
<gene>
    <name evidence="7" type="primary">fadR</name>
    <name evidence="7" type="ORF">HRbin22_02365</name>
</gene>
<dbReference type="SUPFAM" id="SSF48498">
    <property type="entry name" value="Tetracyclin repressor-like, C-terminal domain"/>
    <property type="match status" value="1"/>
</dbReference>
<dbReference type="InterPro" id="IPR023772">
    <property type="entry name" value="DNA-bd_HTH_TetR-type_CS"/>
</dbReference>
<reference evidence="8" key="1">
    <citation type="submission" date="2017-09" db="EMBL/GenBank/DDBJ databases">
        <title>Metaegenomics of thermophilic ammonia-oxidizing enrichment culture.</title>
        <authorList>
            <person name="Kato S."/>
            <person name="Suzuki K."/>
        </authorList>
    </citation>
    <scope>NUCLEOTIDE SEQUENCE [LARGE SCALE GENOMIC DNA]</scope>
</reference>
<evidence type="ECO:0000256" key="1">
    <source>
        <dbReference type="ARBA" id="ARBA00023015"/>
    </source>
</evidence>
<keyword evidence="2 4" id="KW-0238">DNA-binding</keyword>
<comment type="caution">
    <text evidence="7">The sequence shown here is derived from an EMBL/GenBank/DDBJ whole genome shotgun (WGS) entry which is preliminary data.</text>
</comment>
<evidence type="ECO:0000259" key="6">
    <source>
        <dbReference type="PROSITE" id="PS50977"/>
    </source>
</evidence>
<keyword evidence="5" id="KW-0472">Membrane</keyword>
<evidence type="ECO:0000313" key="7">
    <source>
        <dbReference type="EMBL" id="GBD10101.1"/>
    </source>
</evidence>
<organism evidence="7 8">
    <name type="scientific">Candidatus Thermoflexus japonica</name>
    <dbReference type="NCBI Taxonomy" id="2035417"/>
    <lineage>
        <taxon>Bacteria</taxon>
        <taxon>Bacillati</taxon>
        <taxon>Chloroflexota</taxon>
        <taxon>Thermoflexia</taxon>
        <taxon>Thermoflexales</taxon>
        <taxon>Thermoflexaceae</taxon>
        <taxon>Thermoflexus</taxon>
    </lineage>
</organism>
<dbReference type="GO" id="GO:0000976">
    <property type="term" value="F:transcription cis-regulatory region binding"/>
    <property type="evidence" value="ECO:0007669"/>
    <property type="project" value="TreeGrafter"/>
</dbReference>
<evidence type="ECO:0000256" key="2">
    <source>
        <dbReference type="ARBA" id="ARBA00023125"/>
    </source>
</evidence>
<accession>A0A2H5Y9K2</accession>
<feature type="transmembrane region" description="Helical" evidence="5">
    <location>
        <begin position="151"/>
        <end position="168"/>
    </location>
</feature>
<dbReference type="PANTHER" id="PTHR30055:SF234">
    <property type="entry name" value="HTH-TYPE TRANSCRIPTIONAL REGULATOR BETI"/>
    <property type="match status" value="1"/>
</dbReference>
<dbReference type="InterPro" id="IPR009057">
    <property type="entry name" value="Homeodomain-like_sf"/>
</dbReference>
<protein>
    <submittedName>
        <fullName evidence="7">Fatty acid metabolism regulator protein</fullName>
    </submittedName>
</protein>
<proteinExistence type="predicted"/>
<sequence>MALRRDAEARRAQILAAAAQVFARYGFRGATTRAIAQAAGVAEGTLFRYFPTKRHLLLALFEAFTIRPIQQQLETLETTDPQEWLERFLTERLTAMRAHLPLMQALYQEIRTDEAVRQAFMGQIAQPFLEHVRTVLATALQRRQRPLHPGLVLWAIWGALHGVTIFGMEMDPDLAALPPERIARELTALFLWGLEGQSDEPAGR</sequence>
<evidence type="ECO:0000313" key="8">
    <source>
        <dbReference type="Proteomes" id="UP000236642"/>
    </source>
</evidence>